<proteinExistence type="predicted"/>
<accession>A0ABN6VG24</accession>
<feature type="signal peptide" evidence="1">
    <location>
        <begin position="1"/>
        <end position="24"/>
    </location>
</feature>
<feature type="chain" id="PRO_5046062806" description="Secreted protein" evidence="1">
    <location>
        <begin position="25"/>
        <end position="144"/>
    </location>
</feature>
<dbReference type="RefSeq" id="WP_281927847.1">
    <property type="nucleotide sequence ID" value="NZ_AP027142.1"/>
</dbReference>
<organism evidence="2 3">
    <name type="scientific">Methylocystis iwaonis</name>
    <dbReference type="NCBI Taxonomy" id="2885079"/>
    <lineage>
        <taxon>Bacteria</taxon>
        <taxon>Pseudomonadati</taxon>
        <taxon>Pseudomonadota</taxon>
        <taxon>Alphaproteobacteria</taxon>
        <taxon>Hyphomicrobiales</taxon>
        <taxon>Methylocystaceae</taxon>
        <taxon>Methylocystis</taxon>
    </lineage>
</organism>
<dbReference type="EMBL" id="AP027142">
    <property type="protein sequence ID" value="BDV34613.1"/>
    <property type="molecule type" value="Genomic_DNA"/>
</dbReference>
<protein>
    <recommendedName>
        <fullName evidence="4">Secreted protein</fullName>
    </recommendedName>
</protein>
<evidence type="ECO:0000256" key="1">
    <source>
        <dbReference type="SAM" id="SignalP"/>
    </source>
</evidence>
<evidence type="ECO:0000313" key="3">
    <source>
        <dbReference type="Proteomes" id="UP001317629"/>
    </source>
</evidence>
<reference evidence="2 3" key="1">
    <citation type="journal article" date="2023" name="Int. J. Syst. Evol. Microbiol.">
        <title>Methylocystis iwaonis sp. nov., a type II methane-oxidizing bacterium from surface soil of a rice paddy field in Japan, and emended description of the genus Methylocystis (ex Whittenbury et al. 1970) Bowman et al. 1993.</title>
        <authorList>
            <person name="Kaise H."/>
            <person name="Sawadogo J.B."/>
            <person name="Alam M.S."/>
            <person name="Ueno C."/>
            <person name="Dianou D."/>
            <person name="Shinjo R."/>
            <person name="Asakawa S."/>
        </authorList>
    </citation>
    <scope>NUCLEOTIDE SEQUENCE [LARGE SCALE GENOMIC DNA]</scope>
    <source>
        <strain evidence="2 3">SS37A-Re</strain>
    </source>
</reference>
<keyword evidence="3" id="KW-1185">Reference proteome</keyword>
<evidence type="ECO:0000313" key="2">
    <source>
        <dbReference type="EMBL" id="BDV34613.1"/>
    </source>
</evidence>
<evidence type="ECO:0008006" key="4">
    <source>
        <dbReference type="Google" id="ProtNLM"/>
    </source>
</evidence>
<sequence>MRCNISRLFLAIGVSLAAVGPALAGTGELLSADASETVDANIERNGGALLGPFVTTSARCRKTADSAAWIIEAPRYGRAAVVKKRGEIAYGDEHRYAYCNDRPISGTMIRYRPARGFAGDDTFVFTLRFSDGEVRTKRVNVHVE</sequence>
<dbReference type="Gene3D" id="2.60.40.3440">
    <property type="match status" value="1"/>
</dbReference>
<keyword evidence="1" id="KW-0732">Signal</keyword>
<name>A0ABN6VG24_9HYPH</name>
<dbReference type="Proteomes" id="UP001317629">
    <property type="component" value="Chromosome"/>
</dbReference>
<gene>
    <name evidence="2" type="ORF">SS37A_21420</name>
</gene>